<gene>
    <name evidence="4" type="ORF">SAMN05660865_01426</name>
</gene>
<dbReference type="GO" id="GO:0016887">
    <property type="term" value="F:ATP hydrolysis activity"/>
    <property type="evidence" value="ECO:0007669"/>
    <property type="project" value="InterPro"/>
</dbReference>
<evidence type="ECO:0000259" key="3">
    <source>
        <dbReference type="PROSITE" id="PS50893"/>
    </source>
</evidence>
<accession>A0A1H5WAF6</accession>
<proteinExistence type="predicted"/>
<keyword evidence="2 4" id="KW-0067">ATP-binding</keyword>
<dbReference type="GO" id="GO:0005524">
    <property type="term" value="F:ATP binding"/>
    <property type="evidence" value="ECO:0007669"/>
    <property type="project" value="UniProtKB-KW"/>
</dbReference>
<dbReference type="PROSITE" id="PS50893">
    <property type="entry name" value="ABC_TRANSPORTER_2"/>
    <property type="match status" value="1"/>
</dbReference>
<protein>
    <submittedName>
        <fullName evidence="4">Tungstate transport system ATP-binding protein</fullName>
    </submittedName>
</protein>
<keyword evidence="1" id="KW-0547">Nucleotide-binding</keyword>
<reference evidence="5" key="1">
    <citation type="submission" date="2016-10" db="EMBL/GenBank/DDBJ databases">
        <authorList>
            <person name="Varghese N."/>
            <person name="Submissions S."/>
        </authorList>
    </citation>
    <scope>NUCLEOTIDE SEQUENCE [LARGE SCALE GENOMIC DNA]</scope>
    <source>
        <strain evidence="5">DSM 5463</strain>
    </source>
</reference>
<dbReference type="InterPro" id="IPR003439">
    <property type="entry name" value="ABC_transporter-like_ATP-bd"/>
</dbReference>
<dbReference type="InterPro" id="IPR003593">
    <property type="entry name" value="AAA+_ATPase"/>
</dbReference>
<evidence type="ECO:0000256" key="1">
    <source>
        <dbReference type="ARBA" id="ARBA00022741"/>
    </source>
</evidence>
<keyword evidence="5" id="KW-1185">Reference proteome</keyword>
<feature type="domain" description="ABC transporter" evidence="3">
    <location>
        <begin position="3"/>
        <end position="228"/>
    </location>
</feature>
<dbReference type="AlphaFoldDB" id="A0A1H5WAF6"/>
<dbReference type="PANTHER" id="PTHR43423">
    <property type="entry name" value="ABC TRANSPORTER I FAMILY MEMBER 17"/>
    <property type="match status" value="1"/>
</dbReference>
<dbReference type="SUPFAM" id="SSF52540">
    <property type="entry name" value="P-loop containing nucleoside triphosphate hydrolases"/>
    <property type="match status" value="1"/>
</dbReference>
<organism evidence="4 5">
    <name type="scientific">Caloramator fervidus</name>
    <dbReference type="NCBI Taxonomy" id="29344"/>
    <lineage>
        <taxon>Bacteria</taxon>
        <taxon>Bacillati</taxon>
        <taxon>Bacillota</taxon>
        <taxon>Clostridia</taxon>
        <taxon>Eubacteriales</taxon>
        <taxon>Clostridiaceae</taxon>
        <taxon>Caloramator</taxon>
    </lineage>
</organism>
<dbReference type="InterPro" id="IPR027417">
    <property type="entry name" value="P-loop_NTPase"/>
</dbReference>
<dbReference type="OrthoDB" id="9804199at2"/>
<dbReference type="EMBL" id="FNUK01000018">
    <property type="protein sequence ID" value="SEF96462.1"/>
    <property type="molecule type" value="Genomic_DNA"/>
</dbReference>
<sequence length="235" mass="26989">MNIYIEGLLKRYEKTVLNIEKLNIESGKVTAILGLNGSGKTTLLECIANIKNKDEGKIYYDGIEDFERVKNKIAIMQQRPYILNMSALDNIVLGLKYEGLDEKSINKRIEKYKEYYNLDFLHKNAKKLSGGETAKVALLRVAVLERPLLLLDEPTANMDIESTLMTEKLIKDINKKNKTTIVIVTHDLFQAQRLADLVIFMDKGKVIEYSLKDEFFSNPKNDLVKKILRRSDKND</sequence>
<dbReference type="Gene3D" id="3.40.50.300">
    <property type="entry name" value="P-loop containing nucleotide triphosphate hydrolases"/>
    <property type="match status" value="1"/>
</dbReference>
<evidence type="ECO:0000256" key="2">
    <source>
        <dbReference type="ARBA" id="ARBA00022840"/>
    </source>
</evidence>
<dbReference type="Pfam" id="PF00005">
    <property type="entry name" value="ABC_tran"/>
    <property type="match status" value="1"/>
</dbReference>
<evidence type="ECO:0000313" key="4">
    <source>
        <dbReference type="EMBL" id="SEF96462.1"/>
    </source>
</evidence>
<dbReference type="PANTHER" id="PTHR43423:SF1">
    <property type="entry name" value="ABC TRANSPORTER I FAMILY MEMBER 17"/>
    <property type="match status" value="1"/>
</dbReference>
<dbReference type="SMART" id="SM00382">
    <property type="entry name" value="AAA"/>
    <property type="match status" value="1"/>
</dbReference>
<dbReference type="Proteomes" id="UP000242850">
    <property type="component" value="Unassembled WGS sequence"/>
</dbReference>
<name>A0A1H5WAF6_9CLOT</name>
<evidence type="ECO:0000313" key="5">
    <source>
        <dbReference type="Proteomes" id="UP000242850"/>
    </source>
</evidence>
<dbReference type="RefSeq" id="WP_103896367.1">
    <property type="nucleotide sequence ID" value="NZ_FNUK01000018.1"/>
</dbReference>